<gene>
    <name evidence="2" type="ORF">KC19_7G103200</name>
</gene>
<comment type="caution">
    <text evidence="2">The sequence shown here is derived from an EMBL/GenBank/DDBJ whole genome shotgun (WGS) entry which is preliminary data.</text>
</comment>
<sequence length="37" mass="4106">MLFFCIINFSCFITISISDTSHTPPIISLCTVPKIDS</sequence>
<evidence type="ECO:0000313" key="3">
    <source>
        <dbReference type="Proteomes" id="UP000822688"/>
    </source>
</evidence>
<organism evidence="2 3">
    <name type="scientific">Ceratodon purpureus</name>
    <name type="common">Fire moss</name>
    <name type="synonym">Dicranum purpureum</name>
    <dbReference type="NCBI Taxonomy" id="3225"/>
    <lineage>
        <taxon>Eukaryota</taxon>
        <taxon>Viridiplantae</taxon>
        <taxon>Streptophyta</taxon>
        <taxon>Embryophyta</taxon>
        <taxon>Bryophyta</taxon>
        <taxon>Bryophytina</taxon>
        <taxon>Bryopsida</taxon>
        <taxon>Dicranidae</taxon>
        <taxon>Pseudoditrichales</taxon>
        <taxon>Ditrichaceae</taxon>
        <taxon>Ceratodon</taxon>
    </lineage>
</organism>
<feature type="signal peptide" evidence="1">
    <location>
        <begin position="1"/>
        <end position="18"/>
    </location>
</feature>
<feature type="chain" id="PRO_5035767620" evidence="1">
    <location>
        <begin position="19"/>
        <end position="37"/>
    </location>
</feature>
<protein>
    <submittedName>
        <fullName evidence="2">Uncharacterized protein</fullName>
    </submittedName>
</protein>
<keyword evidence="3" id="KW-1185">Reference proteome</keyword>
<evidence type="ECO:0000256" key="1">
    <source>
        <dbReference type="SAM" id="SignalP"/>
    </source>
</evidence>
<evidence type="ECO:0000313" key="2">
    <source>
        <dbReference type="EMBL" id="KAG0567001.1"/>
    </source>
</evidence>
<proteinExistence type="predicted"/>
<dbReference type="Proteomes" id="UP000822688">
    <property type="component" value="Chromosome 7"/>
</dbReference>
<accession>A0A8T0H4R8</accession>
<name>A0A8T0H4R8_CERPU</name>
<dbReference type="EMBL" id="CM026428">
    <property type="protein sequence ID" value="KAG0567001.1"/>
    <property type="molecule type" value="Genomic_DNA"/>
</dbReference>
<keyword evidence="1" id="KW-0732">Signal</keyword>
<reference evidence="2" key="1">
    <citation type="submission" date="2020-06" db="EMBL/GenBank/DDBJ databases">
        <title>WGS assembly of Ceratodon purpureus strain R40.</title>
        <authorList>
            <person name="Carey S.B."/>
            <person name="Jenkins J."/>
            <person name="Shu S."/>
            <person name="Lovell J.T."/>
            <person name="Sreedasyam A."/>
            <person name="Maumus F."/>
            <person name="Tiley G.P."/>
            <person name="Fernandez-Pozo N."/>
            <person name="Barry K."/>
            <person name="Chen C."/>
            <person name="Wang M."/>
            <person name="Lipzen A."/>
            <person name="Daum C."/>
            <person name="Saski C.A."/>
            <person name="Payton A.C."/>
            <person name="Mcbreen J.C."/>
            <person name="Conrad R.E."/>
            <person name="Kollar L.M."/>
            <person name="Olsson S."/>
            <person name="Huttunen S."/>
            <person name="Landis J.B."/>
            <person name="Wickett N.J."/>
            <person name="Johnson M.G."/>
            <person name="Rensing S.A."/>
            <person name="Grimwood J."/>
            <person name="Schmutz J."/>
            <person name="Mcdaniel S.F."/>
        </authorList>
    </citation>
    <scope>NUCLEOTIDE SEQUENCE</scope>
    <source>
        <strain evidence="2">R40</strain>
    </source>
</reference>
<dbReference type="AlphaFoldDB" id="A0A8T0H4R8"/>